<gene>
    <name evidence="1" type="ORF">C1H87_08795</name>
</gene>
<sequence length="175" mass="20675">MVMVETKLEHILTNSYKADMIAYMKSHPEDFEEAIKLAISNKPPYSWRAAWLLWSCMEKNDQRILKYVDIIIDTIPTTSDEQARELLIILQHMELTNDNEGKLFNICINIWEKIGKQPSFRYNAFKLMIKIIKNHPDLYKEIAFLTESHYTDSLSDNVKKSIFKMVIGLKKRFKQ</sequence>
<dbReference type="SUPFAM" id="SSF48371">
    <property type="entry name" value="ARM repeat"/>
    <property type="match status" value="1"/>
</dbReference>
<protein>
    <submittedName>
        <fullName evidence="1">Uncharacterized protein</fullName>
    </submittedName>
</protein>
<name>A0A2K9PNZ4_9FLAO</name>
<dbReference type="AlphaFoldDB" id="A0A2K9PNZ4"/>
<reference evidence="1 2" key="1">
    <citation type="submission" date="2018-01" db="EMBL/GenBank/DDBJ databases">
        <title>Complete genome sequence of Flavivirga eckloniae ECD14 isolated from seaweed Ecklonia cava.</title>
        <authorList>
            <person name="Lee J.H."/>
            <person name="Baik K.S."/>
            <person name="Seong C.N."/>
        </authorList>
    </citation>
    <scope>NUCLEOTIDE SEQUENCE [LARGE SCALE GENOMIC DNA]</scope>
    <source>
        <strain evidence="1 2">ECD14</strain>
    </source>
</reference>
<proteinExistence type="predicted"/>
<keyword evidence="2" id="KW-1185">Reference proteome</keyword>
<evidence type="ECO:0000313" key="1">
    <source>
        <dbReference type="EMBL" id="AUP78791.1"/>
    </source>
</evidence>
<dbReference type="InterPro" id="IPR016024">
    <property type="entry name" value="ARM-type_fold"/>
</dbReference>
<evidence type="ECO:0000313" key="2">
    <source>
        <dbReference type="Proteomes" id="UP000235826"/>
    </source>
</evidence>
<organism evidence="1 2">
    <name type="scientific">Flavivirga eckloniae</name>
    <dbReference type="NCBI Taxonomy" id="1803846"/>
    <lineage>
        <taxon>Bacteria</taxon>
        <taxon>Pseudomonadati</taxon>
        <taxon>Bacteroidota</taxon>
        <taxon>Flavobacteriia</taxon>
        <taxon>Flavobacteriales</taxon>
        <taxon>Flavobacteriaceae</taxon>
        <taxon>Flavivirga</taxon>
    </lineage>
</organism>
<dbReference type="EMBL" id="CP025791">
    <property type="protein sequence ID" value="AUP78791.1"/>
    <property type="molecule type" value="Genomic_DNA"/>
</dbReference>
<accession>A0A2K9PNZ4</accession>
<dbReference type="Proteomes" id="UP000235826">
    <property type="component" value="Chromosome"/>
</dbReference>
<dbReference type="KEGG" id="fek:C1H87_08795"/>